<dbReference type="SMART" id="SM00129">
    <property type="entry name" value="KISc"/>
    <property type="match status" value="1"/>
</dbReference>
<dbReference type="InParanoid" id="E1Z8K3"/>
<feature type="compositionally biased region" description="Low complexity" evidence="9">
    <location>
        <begin position="17"/>
        <end position="33"/>
    </location>
</feature>
<dbReference type="GeneID" id="17357005"/>
<feature type="coiled-coil region" evidence="8">
    <location>
        <begin position="697"/>
        <end position="745"/>
    </location>
</feature>
<dbReference type="PANTHER" id="PTHR47969">
    <property type="entry name" value="CHROMOSOME-ASSOCIATED KINESIN KIF4A-RELATED"/>
    <property type="match status" value="1"/>
</dbReference>
<keyword evidence="2" id="KW-0963">Cytoplasm</keyword>
<dbReference type="Pfam" id="PF00225">
    <property type="entry name" value="Kinesin"/>
    <property type="match status" value="1"/>
</dbReference>
<feature type="region of interest" description="Disordered" evidence="9">
    <location>
        <begin position="1188"/>
        <end position="1289"/>
    </location>
</feature>
<dbReference type="GO" id="GO:0005524">
    <property type="term" value="F:ATP binding"/>
    <property type="evidence" value="ECO:0007669"/>
    <property type="project" value="UniProtKB-UniRule"/>
</dbReference>
<comment type="subcellular location">
    <subcellularLocation>
        <location evidence="1">Cytoplasm</location>
    </subcellularLocation>
</comment>
<dbReference type="GO" id="GO:0007052">
    <property type="term" value="P:mitotic spindle organization"/>
    <property type="evidence" value="ECO:0007669"/>
    <property type="project" value="TreeGrafter"/>
</dbReference>
<dbReference type="PROSITE" id="PS50067">
    <property type="entry name" value="KINESIN_MOTOR_2"/>
    <property type="match status" value="1"/>
</dbReference>
<dbReference type="GO" id="GO:0005737">
    <property type="term" value="C:cytoplasm"/>
    <property type="evidence" value="ECO:0007669"/>
    <property type="project" value="UniProtKB-SubCell"/>
</dbReference>
<keyword evidence="3 7" id="KW-0547">Nucleotide-binding</keyword>
<feature type="binding site" evidence="7">
    <location>
        <begin position="186"/>
        <end position="193"/>
    </location>
    <ligand>
        <name>ATP</name>
        <dbReference type="ChEBI" id="CHEBI:30616"/>
    </ligand>
</feature>
<keyword evidence="6 7" id="KW-0505">Motor protein</keyword>
<evidence type="ECO:0000256" key="3">
    <source>
        <dbReference type="ARBA" id="ARBA00022741"/>
    </source>
</evidence>
<organism evidence="12">
    <name type="scientific">Chlorella variabilis</name>
    <name type="common">Green alga</name>
    <dbReference type="NCBI Taxonomy" id="554065"/>
    <lineage>
        <taxon>Eukaryota</taxon>
        <taxon>Viridiplantae</taxon>
        <taxon>Chlorophyta</taxon>
        <taxon>core chlorophytes</taxon>
        <taxon>Trebouxiophyceae</taxon>
        <taxon>Chlorellales</taxon>
        <taxon>Chlorellaceae</taxon>
        <taxon>Chlorella clade</taxon>
        <taxon>Chlorella</taxon>
    </lineage>
</organism>
<dbReference type="InterPro" id="IPR001752">
    <property type="entry name" value="Kinesin_motor_dom"/>
</dbReference>
<dbReference type="GO" id="GO:0007018">
    <property type="term" value="P:microtubule-based movement"/>
    <property type="evidence" value="ECO:0007669"/>
    <property type="project" value="InterPro"/>
</dbReference>
<dbReference type="Proteomes" id="UP000008141">
    <property type="component" value="Unassembled WGS sequence"/>
</dbReference>
<dbReference type="InterPro" id="IPR019821">
    <property type="entry name" value="Kinesin_motor_CS"/>
</dbReference>
<accession>E1Z8K3</accession>
<dbReference type="PANTHER" id="PTHR47969:SF15">
    <property type="entry name" value="CHROMOSOME-ASSOCIATED KINESIN KIF4A-RELATED"/>
    <property type="match status" value="1"/>
</dbReference>
<dbReference type="SUPFAM" id="SSF52540">
    <property type="entry name" value="P-loop containing nucleoside triphosphate hydrolases"/>
    <property type="match status" value="1"/>
</dbReference>
<evidence type="ECO:0000259" key="10">
    <source>
        <dbReference type="PROSITE" id="PS50067"/>
    </source>
</evidence>
<keyword evidence="12" id="KW-1185">Reference proteome</keyword>
<dbReference type="GO" id="GO:0005875">
    <property type="term" value="C:microtubule associated complex"/>
    <property type="evidence" value="ECO:0007669"/>
    <property type="project" value="TreeGrafter"/>
</dbReference>
<name>E1Z8K3_CHLVA</name>
<dbReference type="InterPro" id="IPR027417">
    <property type="entry name" value="P-loop_NTPase"/>
</dbReference>
<feature type="region of interest" description="Disordered" evidence="9">
    <location>
        <begin position="516"/>
        <end position="598"/>
    </location>
</feature>
<dbReference type="OrthoDB" id="123929at2759"/>
<evidence type="ECO:0000313" key="12">
    <source>
        <dbReference type="Proteomes" id="UP000008141"/>
    </source>
</evidence>
<dbReference type="OMA" id="DCMSETH"/>
<feature type="region of interest" description="Disordered" evidence="9">
    <location>
        <begin position="656"/>
        <end position="692"/>
    </location>
</feature>
<feature type="compositionally biased region" description="Basic and acidic residues" evidence="9">
    <location>
        <begin position="547"/>
        <end position="559"/>
    </location>
</feature>
<evidence type="ECO:0000256" key="5">
    <source>
        <dbReference type="ARBA" id="ARBA00023054"/>
    </source>
</evidence>
<dbReference type="PROSITE" id="PS00411">
    <property type="entry name" value="KINESIN_MOTOR_1"/>
    <property type="match status" value="1"/>
</dbReference>
<feature type="region of interest" description="Disordered" evidence="9">
    <location>
        <begin position="964"/>
        <end position="1067"/>
    </location>
</feature>
<dbReference type="Gene3D" id="3.40.850.10">
    <property type="entry name" value="Kinesin motor domain"/>
    <property type="match status" value="1"/>
</dbReference>
<dbReference type="InterPro" id="IPR036961">
    <property type="entry name" value="Kinesin_motor_dom_sf"/>
</dbReference>
<keyword evidence="4 7" id="KW-0067">ATP-binding</keyword>
<dbReference type="GO" id="GO:0008017">
    <property type="term" value="F:microtubule binding"/>
    <property type="evidence" value="ECO:0007669"/>
    <property type="project" value="InterPro"/>
</dbReference>
<feature type="coiled-coil region" evidence="8">
    <location>
        <begin position="778"/>
        <end position="854"/>
    </location>
</feature>
<comment type="similarity">
    <text evidence="7">Belongs to the TRAFAC class myosin-kinesin ATPase superfamily. Kinesin family.</text>
</comment>
<sequence>MALPQAVEAPDGRGDATEAAAPSPAAASDEQQAGQWREVAKRDSEELNPLSLAHLFACDPECAAKNKERQQLSRALQFAGSQLDHELELKKLQVFVRIRPSVAAGAPHPGWEPENCVHATSKCSIAIAPPRGSQAYKSGDRGQTYSFSRVFDCDTSQQAYYEQTAAPLVRDLLRNKQHNSVMMAYGITAAGKTYTIEGTGEQPGVMPRALVELFEGLGSHAEPIVARASYYEVYNEQIYDLLEEQGPGLPLGPRPTLRLKEDTMGRVFVAGLSEVEVSSASEALDQLRRGSRQRQRAETGLNYSSSRSHSIFTVTLYHQGLAVHASEGTDGSDATDEKEAEAGEEKLGHISFVDLAGSERAQRTGNVGVRLKESVAINSSLMTLGRCLEALRWNQQHKGSTNLRVVILSVNVSPVSKDYDETAHVLKARAASAVMQFCQIEYAALATQIGTIQQAEAPRRTIKAVSPAIKKVKRKAALPAEARGQGAKAKKAKKADPAAPTVTDLVAIPEETELAAEGTHGSEGSGPTGHAAVAPEGATSTGQTMDRLGEEAGEGKDMAAAEDSGGLGEVEAGTEDGELYDGEFGTPSTPLAEEDEASAALQAQVQQLIAELQKAEERCVLLEAEVREEVADEMAQLLRDMEESYRQRLEAEVAALEKKQPGRGAGAGAAEGGRRGKGRGGKAGKDEPTPDASALQLAAARGQAAQAIAEAEQLRHQAAAAAAQLEEAHQELAKLQEQAEQRQSQAAEHAAGLAAEVAGARQAAALAQEQLAAEHTRVAGLEAELVAVRQQADEAQASLATERQRTGSLDAELMAARQRAQEAQRQAEGAQQQAAALEAELSMLRQSADSSQLQASEQYEAQLQEAVTQIEANRGMELEMAEEQGERLRKENLALQRRLQGALAALAACGSPVTGPGGLAARMAQAAPEGNGRGAGGTPHDVALARARQAAAADDLAAAAAAAAAGGTTQPRSRSRFAEEAEAGGNVTEEQAAAKAPLTAPPTVPEERQQQDAAKPAPRPRGRPRKVAFAVPQQPQDEAGAVAAHEKQRPEEQQVLPAAAAAPAESRRVRRMTRAAAAAAPIVGIEPIAPEPAADEPAAAIEQAKARHGCRRTQAAPPAAEPAGGVPPVDDVSAAPQIEQQPKHGPAAPLCDVPEDEDVPLMASVTFEQGPAATAQAVVVPAAAVAKLSMQQRRRGRTRANKENSGRQSAQGLPGASKPSDMLEELAGGRRRKRLLPGAPMSTEMRAALGETEDSLSLRQHVAKKQAAGGTAPEAGGKRSRRQTQFFRL</sequence>
<feature type="domain" description="Kinesin motor" evidence="10">
    <location>
        <begin position="91"/>
        <end position="397"/>
    </location>
</feature>
<keyword evidence="5 8" id="KW-0175">Coiled coil</keyword>
<feature type="region of interest" description="Disordered" evidence="9">
    <location>
        <begin position="1"/>
        <end position="38"/>
    </location>
</feature>
<dbReference type="PRINTS" id="PR00380">
    <property type="entry name" value="KINESINHEAVY"/>
</dbReference>
<evidence type="ECO:0000256" key="1">
    <source>
        <dbReference type="ARBA" id="ARBA00004496"/>
    </source>
</evidence>
<feature type="region of interest" description="Disordered" evidence="9">
    <location>
        <begin position="475"/>
        <end position="504"/>
    </location>
</feature>
<evidence type="ECO:0000256" key="8">
    <source>
        <dbReference type="SAM" id="Coils"/>
    </source>
</evidence>
<feature type="compositionally biased region" description="Acidic residues" evidence="9">
    <location>
        <begin position="572"/>
        <end position="581"/>
    </location>
</feature>
<evidence type="ECO:0000256" key="2">
    <source>
        <dbReference type="ARBA" id="ARBA00022490"/>
    </source>
</evidence>
<dbReference type="KEGG" id="cvr:CHLNCDRAFT_142719"/>
<dbReference type="RefSeq" id="XP_005849455.1">
    <property type="nucleotide sequence ID" value="XM_005849393.1"/>
</dbReference>
<dbReference type="STRING" id="554065.E1Z8K3"/>
<dbReference type="EMBL" id="GL433839">
    <property type="protein sequence ID" value="EFN57353.1"/>
    <property type="molecule type" value="Genomic_DNA"/>
</dbReference>
<evidence type="ECO:0000256" key="9">
    <source>
        <dbReference type="SAM" id="MobiDB-lite"/>
    </source>
</evidence>
<gene>
    <name evidence="11" type="ORF">CHLNCDRAFT_142719</name>
</gene>
<evidence type="ECO:0000313" key="11">
    <source>
        <dbReference type="EMBL" id="EFN57353.1"/>
    </source>
</evidence>
<dbReference type="InterPro" id="IPR027640">
    <property type="entry name" value="Kinesin-like_fam"/>
</dbReference>
<dbReference type="GO" id="GO:0003777">
    <property type="term" value="F:microtubule motor activity"/>
    <property type="evidence" value="ECO:0007669"/>
    <property type="project" value="InterPro"/>
</dbReference>
<evidence type="ECO:0000256" key="6">
    <source>
        <dbReference type="ARBA" id="ARBA00023175"/>
    </source>
</evidence>
<dbReference type="eggNOG" id="KOG0242">
    <property type="taxonomic scope" value="Eukaryota"/>
</dbReference>
<dbReference type="GO" id="GO:0051231">
    <property type="term" value="P:spindle elongation"/>
    <property type="evidence" value="ECO:0007669"/>
    <property type="project" value="TreeGrafter"/>
</dbReference>
<reference evidence="11 12" key="1">
    <citation type="journal article" date="2010" name="Plant Cell">
        <title>The Chlorella variabilis NC64A genome reveals adaptation to photosymbiosis, coevolution with viruses, and cryptic sex.</title>
        <authorList>
            <person name="Blanc G."/>
            <person name="Duncan G."/>
            <person name="Agarkova I."/>
            <person name="Borodovsky M."/>
            <person name="Gurnon J."/>
            <person name="Kuo A."/>
            <person name="Lindquist E."/>
            <person name="Lucas S."/>
            <person name="Pangilinan J."/>
            <person name="Polle J."/>
            <person name="Salamov A."/>
            <person name="Terry A."/>
            <person name="Yamada T."/>
            <person name="Dunigan D.D."/>
            <person name="Grigoriev I.V."/>
            <person name="Claverie J.M."/>
            <person name="Van Etten J.L."/>
        </authorList>
    </citation>
    <scope>NUCLEOTIDE SEQUENCE [LARGE SCALE GENOMIC DNA]</scope>
    <source>
        <strain evidence="11 12">NC64A</strain>
    </source>
</reference>
<proteinExistence type="inferred from homology"/>
<evidence type="ECO:0000256" key="4">
    <source>
        <dbReference type="ARBA" id="ARBA00022840"/>
    </source>
</evidence>
<evidence type="ECO:0000256" key="7">
    <source>
        <dbReference type="PROSITE-ProRule" id="PRU00283"/>
    </source>
</evidence>
<protein>
    <recommendedName>
        <fullName evidence="10">Kinesin motor domain-containing protein</fullName>
    </recommendedName>
</protein>